<name>A0A8J6BZP9_ZIZPA</name>
<organism evidence="2 3">
    <name type="scientific">Zizania palustris</name>
    <name type="common">Northern wild rice</name>
    <dbReference type="NCBI Taxonomy" id="103762"/>
    <lineage>
        <taxon>Eukaryota</taxon>
        <taxon>Viridiplantae</taxon>
        <taxon>Streptophyta</taxon>
        <taxon>Embryophyta</taxon>
        <taxon>Tracheophyta</taxon>
        <taxon>Spermatophyta</taxon>
        <taxon>Magnoliopsida</taxon>
        <taxon>Liliopsida</taxon>
        <taxon>Poales</taxon>
        <taxon>Poaceae</taxon>
        <taxon>BOP clade</taxon>
        <taxon>Oryzoideae</taxon>
        <taxon>Oryzeae</taxon>
        <taxon>Zizaniinae</taxon>
        <taxon>Zizania</taxon>
    </lineage>
</organism>
<reference evidence="2" key="2">
    <citation type="submission" date="2021-02" db="EMBL/GenBank/DDBJ databases">
        <authorList>
            <person name="Kimball J.A."/>
            <person name="Haas M.W."/>
            <person name="Macchietto M."/>
            <person name="Kono T."/>
            <person name="Duquette J."/>
            <person name="Shao M."/>
        </authorList>
    </citation>
    <scope>NUCLEOTIDE SEQUENCE</scope>
    <source>
        <tissue evidence="2">Fresh leaf tissue</tissue>
    </source>
</reference>
<feature type="transmembrane region" description="Helical" evidence="1">
    <location>
        <begin position="66"/>
        <end position="91"/>
    </location>
</feature>
<evidence type="ECO:0000256" key="1">
    <source>
        <dbReference type="SAM" id="Phobius"/>
    </source>
</evidence>
<keyword evidence="3" id="KW-1185">Reference proteome</keyword>
<proteinExistence type="predicted"/>
<comment type="caution">
    <text evidence="2">The sequence shown here is derived from an EMBL/GenBank/DDBJ whole genome shotgun (WGS) entry which is preliminary data.</text>
</comment>
<gene>
    <name evidence="2" type="ORF">GUJ93_ZPchr0013g36604</name>
</gene>
<sequence length="97" mass="10657">MAAFCCGRNASGRGWFQENGNGMVSSRLQATPKNPPNREEVALREKPWSNHLAAAAKLRRQASPMLLCHVTVFASITLNVTTLALLLYHYVAPPPHC</sequence>
<dbReference type="EMBL" id="JAAALK010000079">
    <property type="protein sequence ID" value="KAG8100169.1"/>
    <property type="molecule type" value="Genomic_DNA"/>
</dbReference>
<evidence type="ECO:0000313" key="3">
    <source>
        <dbReference type="Proteomes" id="UP000729402"/>
    </source>
</evidence>
<dbReference type="AlphaFoldDB" id="A0A8J6BZP9"/>
<evidence type="ECO:0000313" key="2">
    <source>
        <dbReference type="EMBL" id="KAG8100169.1"/>
    </source>
</evidence>
<protein>
    <submittedName>
        <fullName evidence="2">Uncharacterized protein</fullName>
    </submittedName>
</protein>
<keyword evidence="1" id="KW-0812">Transmembrane</keyword>
<dbReference type="Proteomes" id="UP000729402">
    <property type="component" value="Unassembled WGS sequence"/>
</dbReference>
<keyword evidence="1" id="KW-0472">Membrane</keyword>
<keyword evidence="1" id="KW-1133">Transmembrane helix</keyword>
<reference evidence="2" key="1">
    <citation type="journal article" date="2021" name="bioRxiv">
        <title>Whole Genome Assembly and Annotation of Northern Wild Rice, Zizania palustris L., Supports a Whole Genome Duplication in the Zizania Genus.</title>
        <authorList>
            <person name="Haas M."/>
            <person name="Kono T."/>
            <person name="Macchietto M."/>
            <person name="Millas R."/>
            <person name="McGilp L."/>
            <person name="Shao M."/>
            <person name="Duquette J."/>
            <person name="Hirsch C.N."/>
            <person name="Kimball J."/>
        </authorList>
    </citation>
    <scope>NUCLEOTIDE SEQUENCE</scope>
    <source>
        <tissue evidence="2">Fresh leaf tissue</tissue>
    </source>
</reference>
<accession>A0A8J6BZP9</accession>